<keyword evidence="3" id="KW-0804">Transcription</keyword>
<dbReference type="SMART" id="SM00344">
    <property type="entry name" value="HTH_ASNC"/>
    <property type="match status" value="1"/>
</dbReference>
<name>A0ABU5E2Q4_9PROT</name>
<dbReference type="SUPFAM" id="SSF46785">
    <property type="entry name" value="Winged helix' DNA-binding domain"/>
    <property type="match status" value="1"/>
</dbReference>
<comment type="caution">
    <text evidence="5">The sequence shown here is derived from an EMBL/GenBank/DDBJ whole genome shotgun (WGS) entry which is preliminary data.</text>
</comment>
<dbReference type="InterPro" id="IPR036388">
    <property type="entry name" value="WH-like_DNA-bd_sf"/>
</dbReference>
<dbReference type="EMBL" id="JAXCLX010000003">
    <property type="protein sequence ID" value="MDY0873470.1"/>
    <property type="molecule type" value="Genomic_DNA"/>
</dbReference>
<dbReference type="PANTHER" id="PTHR30154:SF53">
    <property type="entry name" value="HTH-TYPE TRANSCRIPTIONAL REGULATOR LRPC"/>
    <property type="match status" value="1"/>
</dbReference>
<dbReference type="InterPro" id="IPR011008">
    <property type="entry name" value="Dimeric_a/b-barrel"/>
</dbReference>
<accession>A0ABU5E2Q4</accession>
<evidence type="ECO:0000313" key="5">
    <source>
        <dbReference type="EMBL" id="MDY0873470.1"/>
    </source>
</evidence>
<sequence>MIAVLDEIDRNIVAMMQVDATLAYADLGERVGLSASTINDRLKRLRAKGVIRRVSAEIDPHALGLDLMVIVLVEVTGRAEELAFITAMQAVPAVMECHHVAGEFSYLLKVRVASTAAYEHFLDRHLKTLAGIRRTQSLIALSSAKDSRVLPSQAPAEMG</sequence>
<proteinExistence type="predicted"/>
<dbReference type="Pfam" id="PF13412">
    <property type="entry name" value="HTH_24"/>
    <property type="match status" value="1"/>
</dbReference>
<dbReference type="Gene3D" id="1.10.10.10">
    <property type="entry name" value="Winged helix-like DNA-binding domain superfamily/Winged helix DNA-binding domain"/>
    <property type="match status" value="1"/>
</dbReference>
<dbReference type="PROSITE" id="PS00519">
    <property type="entry name" value="HTH_ASNC_1"/>
    <property type="match status" value="1"/>
</dbReference>
<dbReference type="InterPro" id="IPR036390">
    <property type="entry name" value="WH_DNA-bd_sf"/>
</dbReference>
<keyword evidence="1" id="KW-0805">Transcription regulation</keyword>
<dbReference type="InterPro" id="IPR019887">
    <property type="entry name" value="Tscrpt_reg_AsnC/Lrp_C"/>
</dbReference>
<dbReference type="Gene3D" id="3.30.70.920">
    <property type="match status" value="1"/>
</dbReference>
<dbReference type="Pfam" id="PF01037">
    <property type="entry name" value="AsnC_trans_reg"/>
    <property type="match status" value="1"/>
</dbReference>
<protein>
    <submittedName>
        <fullName evidence="5">Lrp/AsnC family transcriptional regulator</fullName>
    </submittedName>
</protein>
<dbReference type="SUPFAM" id="SSF54909">
    <property type="entry name" value="Dimeric alpha+beta barrel"/>
    <property type="match status" value="1"/>
</dbReference>
<evidence type="ECO:0000256" key="3">
    <source>
        <dbReference type="ARBA" id="ARBA00023163"/>
    </source>
</evidence>
<organism evidence="5 6">
    <name type="scientific">Dongia rigui</name>
    <dbReference type="NCBI Taxonomy" id="940149"/>
    <lineage>
        <taxon>Bacteria</taxon>
        <taxon>Pseudomonadati</taxon>
        <taxon>Pseudomonadota</taxon>
        <taxon>Alphaproteobacteria</taxon>
        <taxon>Rhodospirillales</taxon>
        <taxon>Dongiaceae</taxon>
        <taxon>Dongia</taxon>
    </lineage>
</organism>
<dbReference type="Proteomes" id="UP001271769">
    <property type="component" value="Unassembled WGS sequence"/>
</dbReference>
<feature type="domain" description="HTH asnC-type" evidence="4">
    <location>
        <begin position="5"/>
        <end position="66"/>
    </location>
</feature>
<evidence type="ECO:0000259" key="4">
    <source>
        <dbReference type="PROSITE" id="PS50956"/>
    </source>
</evidence>
<keyword evidence="6" id="KW-1185">Reference proteome</keyword>
<dbReference type="PRINTS" id="PR00033">
    <property type="entry name" value="HTHASNC"/>
</dbReference>
<dbReference type="PROSITE" id="PS50956">
    <property type="entry name" value="HTH_ASNC_2"/>
    <property type="match status" value="1"/>
</dbReference>
<keyword evidence="2" id="KW-0238">DNA-binding</keyword>
<gene>
    <name evidence="5" type="ORF">SMD31_16135</name>
</gene>
<dbReference type="InterPro" id="IPR000485">
    <property type="entry name" value="AsnC-type_HTH_dom"/>
</dbReference>
<reference evidence="5 6" key="1">
    <citation type="journal article" date="2013" name="Antonie Van Leeuwenhoek">
        <title>Dongia rigui sp. nov., isolated from freshwater of a large wetland in Korea.</title>
        <authorList>
            <person name="Baik K.S."/>
            <person name="Hwang Y.M."/>
            <person name="Choi J.S."/>
            <person name="Kwon J."/>
            <person name="Seong C.N."/>
        </authorList>
    </citation>
    <scope>NUCLEOTIDE SEQUENCE [LARGE SCALE GENOMIC DNA]</scope>
    <source>
        <strain evidence="5 6">04SU4-P</strain>
    </source>
</reference>
<dbReference type="InterPro" id="IPR019888">
    <property type="entry name" value="Tscrpt_reg_AsnC-like"/>
</dbReference>
<evidence type="ECO:0000256" key="1">
    <source>
        <dbReference type="ARBA" id="ARBA00023015"/>
    </source>
</evidence>
<evidence type="ECO:0000256" key="2">
    <source>
        <dbReference type="ARBA" id="ARBA00023125"/>
    </source>
</evidence>
<evidence type="ECO:0000313" key="6">
    <source>
        <dbReference type="Proteomes" id="UP001271769"/>
    </source>
</evidence>
<dbReference type="InterPro" id="IPR019885">
    <property type="entry name" value="Tscrpt_reg_HTH_AsnC-type_CS"/>
</dbReference>
<dbReference type="RefSeq" id="WP_320501944.1">
    <property type="nucleotide sequence ID" value="NZ_JAXCLX010000003.1"/>
</dbReference>
<dbReference type="PANTHER" id="PTHR30154">
    <property type="entry name" value="LEUCINE-RESPONSIVE REGULATORY PROTEIN"/>
    <property type="match status" value="1"/>
</dbReference>